<evidence type="ECO:0000256" key="3">
    <source>
        <dbReference type="RuleBase" id="RU003718"/>
    </source>
</evidence>
<dbReference type="Pfam" id="PF26168">
    <property type="entry name" value="Glyco_transf_N"/>
    <property type="match status" value="1"/>
</dbReference>
<accession>A0A835U970</accession>
<dbReference type="EC" id="2.4.1.-" evidence="4"/>
<dbReference type="SUPFAM" id="SSF53756">
    <property type="entry name" value="UDP-Glycosyltransferase/glycogen phosphorylase"/>
    <property type="match status" value="1"/>
</dbReference>
<dbReference type="InterPro" id="IPR035595">
    <property type="entry name" value="UDP_glycos_trans_CS"/>
</dbReference>
<dbReference type="EMBL" id="JADCNM010000087">
    <property type="protein sequence ID" value="KAG0450868.1"/>
    <property type="molecule type" value="Genomic_DNA"/>
</dbReference>
<dbReference type="InterPro" id="IPR002213">
    <property type="entry name" value="UDP_glucos_trans"/>
</dbReference>
<evidence type="ECO:0000256" key="2">
    <source>
        <dbReference type="ARBA" id="ARBA00022679"/>
    </source>
</evidence>
<evidence type="ECO:0000313" key="8">
    <source>
        <dbReference type="EMBL" id="KAG0450868.1"/>
    </source>
</evidence>
<dbReference type="CDD" id="cd03784">
    <property type="entry name" value="GT1_Gtf-like"/>
    <property type="match status" value="1"/>
</dbReference>
<dbReference type="Proteomes" id="UP000636800">
    <property type="component" value="Unassembled WGS sequence"/>
</dbReference>
<dbReference type="GO" id="GO:0008194">
    <property type="term" value="F:UDP-glycosyltransferase activity"/>
    <property type="evidence" value="ECO:0007669"/>
    <property type="project" value="InterPro"/>
</dbReference>
<feature type="domain" description="Glycosyltransferase N-terminal" evidence="6">
    <location>
        <begin position="8"/>
        <end position="221"/>
    </location>
</feature>
<dbReference type="Proteomes" id="UP000639772">
    <property type="component" value="Unassembled WGS sequence"/>
</dbReference>
<dbReference type="OrthoDB" id="5835829at2759"/>
<dbReference type="AlphaFoldDB" id="A0A835U970"/>
<dbReference type="GO" id="GO:1901137">
    <property type="term" value="P:carbohydrate derivative biosynthetic process"/>
    <property type="evidence" value="ECO:0007669"/>
    <property type="project" value="UniProtKB-ARBA"/>
</dbReference>
<evidence type="ECO:0000256" key="4">
    <source>
        <dbReference type="RuleBase" id="RU362057"/>
    </source>
</evidence>
<feature type="region of interest" description="Disordered" evidence="5">
    <location>
        <begin position="407"/>
        <end position="429"/>
    </location>
</feature>
<evidence type="ECO:0000256" key="1">
    <source>
        <dbReference type="ARBA" id="ARBA00009995"/>
    </source>
</evidence>
<keyword evidence="3" id="KW-0328">Glycosyltransferase</keyword>
<name>A0A835U970_VANPL</name>
<dbReference type="PROSITE" id="PS00375">
    <property type="entry name" value="UDPGT"/>
    <property type="match status" value="1"/>
</dbReference>
<reference evidence="9 10" key="1">
    <citation type="journal article" date="2020" name="Nat. Food">
        <title>A phased Vanilla planifolia genome enables genetic improvement of flavour and production.</title>
        <authorList>
            <person name="Hasing T."/>
            <person name="Tang H."/>
            <person name="Brym M."/>
            <person name="Khazi F."/>
            <person name="Huang T."/>
            <person name="Chambers A.H."/>
        </authorList>
    </citation>
    <scope>NUCLEOTIDE SEQUENCE [LARGE SCALE GENOMIC DNA]</scope>
    <source>
        <tissue evidence="7">Leaf</tissue>
    </source>
</reference>
<proteinExistence type="inferred from homology"/>
<evidence type="ECO:0000256" key="5">
    <source>
        <dbReference type="SAM" id="MobiDB-lite"/>
    </source>
</evidence>
<dbReference type="PANTHER" id="PTHR48044">
    <property type="entry name" value="GLYCOSYLTRANSFERASE"/>
    <property type="match status" value="1"/>
</dbReference>
<sequence>MDTEKRQEVAVVAVPFPSQSHLNQLLHFSLILSTRGFPIHFAAPSSSIHQAQLRLQGWDSAALQRIRFHSLFVEPSPTIPSSPSPLYHGLRLFDTPLLLRSSLASLLLSLSPSYRRLVVLHDTFMSIAGLEAASLPNAESCTTADALTTGPTAADPILTAHFEEWIPPPILARVKRLQHDTPAEAGVVVNSCRPLDRPSSTSSPRSRSSAERGVFAVWPLHLLHPLSSSEPFYDRSLRWLDAQPPASVVYVSFGSTTSMSSEQMEQLATGLRRSGQRFVWVVREADNGAIGVEDSSRIGKKDGFEDKVEGMGLVMRRWAPQLEILAHPSTGAFVSHCGWNSTVESLSAGVPIIAWPMQFDQPRSAEVLVGRWRVGVMMREWEKRKELVKAGRVEEVVRLVMESEEGKEMRERERARKMGEDVRAAAGEGGPSVIDLDSFVSHINRSIEPK</sequence>
<dbReference type="FunFam" id="3.40.50.2000:FF:000060">
    <property type="entry name" value="Glycosyltransferase"/>
    <property type="match status" value="1"/>
</dbReference>
<protein>
    <recommendedName>
        <fullName evidence="4">Glycosyltransferase</fullName>
        <ecNumber evidence="4">2.4.1.-</ecNumber>
    </recommendedName>
</protein>
<evidence type="ECO:0000313" key="9">
    <source>
        <dbReference type="Proteomes" id="UP000636800"/>
    </source>
</evidence>
<evidence type="ECO:0000313" key="10">
    <source>
        <dbReference type="Proteomes" id="UP000639772"/>
    </source>
</evidence>
<dbReference type="PANTHER" id="PTHR48044:SF22">
    <property type="entry name" value="GLYCOSYLTRANSFERASE"/>
    <property type="match status" value="1"/>
</dbReference>
<comment type="caution">
    <text evidence="7">The sequence shown here is derived from an EMBL/GenBank/DDBJ whole genome shotgun (WGS) entry which is preliminary data.</text>
</comment>
<organism evidence="7 9">
    <name type="scientific">Vanilla planifolia</name>
    <name type="common">Vanilla</name>
    <dbReference type="NCBI Taxonomy" id="51239"/>
    <lineage>
        <taxon>Eukaryota</taxon>
        <taxon>Viridiplantae</taxon>
        <taxon>Streptophyta</taxon>
        <taxon>Embryophyta</taxon>
        <taxon>Tracheophyta</taxon>
        <taxon>Spermatophyta</taxon>
        <taxon>Magnoliopsida</taxon>
        <taxon>Liliopsida</taxon>
        <taxon>Asparagales</taxon>
        <taxon>Orchidaceae</taxon>
        <taxon>Vanilloideae</taxon>
        <taxon>Vanilleae</taxon>
        <taxon>Vanilla</taxon>
    </lineage>
</organism>
<dbReference type="Pfam" id="PF00201">
    <property type="entry name" value="UDPGT"/>
    <property type="match status" value="1"/>
</dbReference>
<evidence type="ECO:0000313" key="7">
    <source>
        <dbReference type="EMBL" id="KAG0450806.1"/>
    </source>
</evidence>
<evidence type="ECO:0000259" key="6">
    <source>
        <dbReference type="Pfam" id="PF26168"/>
    </source>
</evidence>
<dbReference type="InterPro" id="IPR058980">
    <property type="entry name" value="Glyco_transf_N"/>
</dbReference>
<gene>
    <name evidence="8" type="ORF">HPP92_026526</name>
    <name evidence="7" type="ORF">HPP92_026754</name>
</gene>
<dbReference type="EMBL" id="JADCNL010000086">
    <property type="protein sequence ID" value="KAG0450806.1"/>
    <property type="molecule type" value="Genomic_DNA"/>
</dbReference>
<feature type="compositionally biased region" description="Basic and acidic residues" evidence="5">
    <location>
        <begin position="407"/>
        <end position="423"/>
    </location>
</feature>
<keyword evidence="9" id="KW-1185">Reference proteome</keyword>
<comment type="similarity">
    <text evidence="1 3">Belongs to the UDP-glycosyltransferase family.</text>
</comment>
<dbReference type="Gene3D" id="3.40.50.2000">
    <property type="entry name" value="Glycogen Phosphorylase B"/>
    <property type="match status" value="3"/>
</dbReference>
<keyword evidence="2 3" id="KW-0808">Transferase</keyword>